<gene>
    <name evidence="2" type="ORF">NIES267_72990</name>
</gene>
<organism evidence="2 3">
    <name type="scientific">Calothrix parasitica NIES-267</name>
    <dbReference type="NCBI Taxonomy" id="1973488"/>
    <lineage>
        <taxon>Bacteria</taxon>
        <taxon>Bacillati</taxon>
        <taxon>Cyanobacteriota</taxon>
        <taxon>Cyanophyceae</taxon>
        <taxon>Nostocales</taxon>
        <taxon>Calotrichaceae</taxon>
        <taxon>Calothrix</taxon>
    </lineage>
</organism>
<dbReference type="Proteomes" id="UP000218418">
    <property type="component" value="Plasmid plasmid1"/>
</dbReference>
<dbReference type="AlphaFoldDB" id="A0A1Z4M2U5"/>
<dbReference type="SUPFAM" id="SSF88697">
    <property type="entry name" value="PUA domain-like"/>
    <property type="match status" value="1"/>
</dbReference>
<sequence length="620" mass="71339">MTLFDIEQYHQPKKENYKRDWDGASYDAAWDEPEDIHPILENETLTDKEVSLKEGEKEKSIPEKECRWNPKDFDETPRKVDSNGNPKIFWDESKESPEPDDFESLQKYSVLWQQWEKSSDNCSSVKEQSGNYNTTTPNTLKAISLWQPWASLIELGLKHYETRSWKTKYRGKLLICSAAKSTKEQYQQYLKIDSEVKLPLWDETNFLRGYALAICDLVDCIDITPEFINQQSQIEMLCGDWQVGRYAWKLENIQPIAKPFAVKGKQRFFDITSTNLDCYLEKSFSNTLPDKSKFKASDDFVSLPNKFLEDKLDGEISSRKVGDDSKFLEDKLDGEISSRKVGNDSKFLEDKLDDEISSRKVGDDSKFLEDKLDGEISSRKVGNDSKFLEDKLDDEISSRKVGDDSKFLEDKLDDEISSRKVGDDSKFLEDKLGGEISSRKAGNDSKFLEDKLDGEISSRKVGNDSKFLEDKLDGEISSRKVGYDSKFLEDKLDGEISSRKAGNDSKFLEDKLDGEISFRKVGDDSKFLEDNNETNISEKKTRRHKGDGSGCIYYRTVTKKGKNYSEAYYQYEFWKDGERLTKSSKYIPKRLLSQVQRLEAEKAPVKDILKLLVPISGSKK</sequence>
<reference evidence="2 3" key="1">
    <citation type="submission" date="2017-06" db="EMBL/GenBank/DDBJ databases">
        <title>Genome sequencing of cyanobaciteial culture collection at National Institute for Environmental Studies (NIES).</title>
        <authorList>
            <person name="Hirose Y."/>
            <person name="Shimura Y."/>
            <person name="Fujisawa T."/>
            <person name="Nakamura Y."/>
            <person name="Kawachi M."/>
        </authorList>
    </citation>
    <scope>NUCLEOTIDE SEQUENCE [LARGE SCALE GENOMIC DNA]</scope>
    <source>
        <strain evidence="2 3">NIES-267</strain>
        <plasmid evidence="3">Plasmid1 dna</plasmid>
    </source>
</reference>
<evidence type="ECO:0000313" key="3">
    <source>
        <dbReference type="Proteomes" id="UP000218418"/>
    </source>
</evidence>
<geneLocation type="plasmid" evidence="3">
    <name>Plasmid1 dna</name>
</geneLocation>
<evidence type="ECO:0000256" key="1">
    <source>
        <dbReference type="SAM" id="MobiDB-lite"/>
    </source>
</evidence>
<proteinExistence type="predicted"/>
<dbReference type="CDD" id="cd06554">
    <property type="entry name" value="ASCH_ASC-1_like"/>
    <property type="match status" value="1"/>
</dbReference>
<keyword evidence="3" id="KW-1185">Reference proteome</keyword>
<dbReference type="Gene3D" id="2.30.130.30">
    <property type="entry name" value="Hypothetical protein"/>
    <property type="match status" value="1"/>
</dbReference>
<protein>
    <submittedName>
        <fullName evidence="2">Uncharacterized protein</fullName>
    </submittedName>
</protein>
<dbReference type="InterPro" id="IPR015947">
    <property type="entry name" value="PUA-like_sf"/>
</dbReference>
<keyword evidence="2" id="KW-0614">Plasmid</keyword>
<dbReference type="EMBL" id="AP018228">
    <property type="protein sequence ID" value="BAY87775.1"/>
    <property type="molecule type" value="Genomic_DNA"/>
</dbReference>
<feature type="compositionally biased region" description="Basic and acidic residues" evidence="1">
    <location>
        <begin position="39"/>
        <end position="81"/>
    </location>
</feature>
<accession>A0A1Z4M2U5</accession>
<name>A0A1Z4M2U5_9CYAN</name>
<feature type="region of interest" description="Disordered" evidence="1">
    <location>
        <begin position="39"/>
        <end position="100"/>
    </location>
</feature>
<evidence type="ECO:0000313" key="2">
    <source>
        <dbReference type="EMBL" id="BAY87775.1"/>
    </source>
</evidence>